<dbReference type="RefSeq" id="XP_073390778.1">
    <property type="nucleotide sequence ID" value="XM_073534677.1"/>
</dbReference>
<protein>
    <submittedName>
        <fullName evidence="1 2">Uncharacterized protein</fullName>
    </submittedName>
</protein>
<dbReference type="RefSeq" id="XP_073390781.1">
    <property type="nucleotide sequence ID" value="XM_073534680.1"/>
</dbReference>
<sequence>MTPRVCARACVLCDPSVGPDPCGVQSKILDSSLPILIYMLSCSYFSLIMLPVCENILIRRPRQPLHSWKLGCFLELRLGKKLSLEIAPMATGACYSKVLELSSSLINLCHSTNVALFSGQDACLKITAFVFYHMVQKQIPTSRICFEDEWSRSDLAHIAGLYFLRRRALFTHKPASDL</sequence>
<dbReference type="RefSeq" id="XP_073390763.1">
    <property type="nucleotide sequence ID" value="XM_073534662.1"/>
</dbReference>
<dbReference type="EnsemblPlants" id="Pp3c6_3149V3.1">
    <property type="protein sequence ID" value="Pp3c6_3149V3.1"/>
    <property type="gene ID" value="Pp3c6_3149"/>
</dbReference>
<dbReference type="RefSeq" id="XP_073390777.1">
    <property type="nucleotide sequence ID" value="XM_073534676.1"/>
</dbReference>
<dbReference type="RefSeq" id="XP_024379070.1">
    <property type="nucleotide sequence ID" value="XM_024523302.2"/>
</dbReference>
<dbReference type="RefSeq" id="XP_024379064.1">
    <property type="nucleotide sequence ID" value="XM_024523296.2"/>
</dbReference>
<dbReference type="RefSeq" id="XP_073390770.1">
    <property type="nucleotide sequence ID" value="XM_073534669.1"/>
</dbReference>
<dbReference type="GeneID" id="112283911"/>
<gene>
    <name evidence="2" type="primary">LOC112283911</name>
    <name evidence="1" type="ORF">PHYPA_008433</name>
</gene>
<dbReference type="RefSeq" id="XP_073390773.1">
    <property type="nucleotide sequence ID" value="XM_073534672.1"/>
</dbReference>
<dbReference type="RefSeq" id="XP_073390780.1">
    <property type="nucleotide sequence ID" value="XM_073534679.1"/>
</dbReference>
<dbReference type="RefSeq" id="XP_024379067.1">
    <property type="nucleotide sequence ID" value="XM_024523299.2"/>
</dbReference>
<dbReference type="RefSeq" id="XP_024379072.1">
    <property type="nucleotide sequence ID" value="XM_024523304.2"/>
</dbReference>
<dbReference type="RefSeq" id="XP_073390755.1">
    <property type="nucleotide sequence ID" value="XM_073534654.1"/>
</dbReference>
<accession>A0A2K1KE89</accession>
<dbReference type="RefSeq" id="XP_073390758.1">
    <property type="nucleotide sequence ID" value="XM_073534657.1"/>
</dbReference>
<dbReference type="RefSeq" id="XP_073390784.1">
    <property type="nucleotide sequence ID" value="XM_073534683.1"/>
</dbReference>
<dbReference type="RefSeq" id="XP_073390759.1">
    <property type="nucleotide sequence ID" value="XM_073534658.1"/>
</dbReference>
<dbReference type="RefSeq" id="XP_073390761.1">
    <property type="nucleotide sequence ID" value="XM_073534660.1"/>
</dbReference>
<evidence type="ECO:0000313" key="1">
    <source>
        <dbReference type="EMBL" id="PNR52059.1"/>
    </source>
</evidence>
<dbReference type="RefSeq" id="XP_024379073.1">
    <property type="nucleotide sequence ID" value="XM_024523305.2"/>
</dbReference>
<dbReference type="RefSeq" id="XP_024379063.1">
    <property type="nucleotide sequence ID" value="XM_024523295.2"/>
</dbReference>
<dbReference type="RefSeq" id="XP_073390786.1">
    <property type="nucleotide sequence ID" value="XM_073534685.1"/>
</dbReference>
<evidence type="ECO:0000313" key="3">
    <source>
        <dbReference type="Proteomes" id="UP000006727"/>
    </source>
</evidence>
<dbReference type="Gramene" id="Pp3c6_3149V3.1">
    <property type="protein sequence ID" value="Pp3c6_3149V3.1"/>
    <property type="gene ID" value="Pp3c6_3149"/>
</dbReference>
<dbReference type="RefSeq" id="XP_073390764.1">
    <property type="nucleotide sequence ID" value="XM_073534663.1"/>
</dbReference>
<dbReference type="RefSeq" id="XP_073390771.1">
    <property type="nucleotide sequence ID" value="XM_073534670.1"/>
</dbReference>
<proteinExistence type="predicted"/>
<dbReference type="RefSeq" id="XP_073390765.1">
    <property type="nucleotide sequence ID" value="XM_073534664.1"/>
</dbReference>
<reference evidence="1 3" key="1">
    <citation type="journal article" date="2008" name="Science">
        <title>The Physcomitrella genome reveals evolutionary insights into the conquest of land by plants.</title>
        <authorList>
            <person name="Rensing S."/>
            <person name="Lang D."/>
            <person name="Zimmer A."/>
            <person name="Terry A."/>
            <person name="Salamov A."/>
            <person name="Shapiro H."/>
            <person name="Nishiyama T."/>
            <person name="Perroud P.-F."/>
            <person name="Lindquist E."/>
            <person name="Kamisugi Y."/>
            <person name="Tanahashi T."/>
            <person name="Sakakibara K."/>
            <person name="Fujita T."/>
            <person name="Oishi K."/>
            <person name="Shin-I T."/>
            <person name="Kuroki Y."/>
            <person name="Toyoda A."/>
            <person name="Suzuki Y."/>
            <person name="Hashimoto A."/>
            <person name="Yamaguchi K."/>
            <person name="Sugano A."/>
            <person name="Kohara Y."/>
            <person name="Fujiyama A."/>
            <person name="Anterola A."/>
            <person name="Aoki S."/>
            <person name="Ashton N."/>
            <person name="Barbazuk W.B."/>
            <person name="Barker E."/>
            <person name="Bennetzen J."/>
            <person name="Bezanilla M."/>
            <person name="Blankenship R."/>
            <person name="Cho S.H."/>
            <person name="Dutcher S."/>
            <person name="Estelle M."/>
            <person name="Fawcett J.A."/>
            <person name="Gundlach H."/>
            <person name="Hanada K."/>
            <person name="Heyl A."/>
            <person name="Hicks K.A."/>
            <person name="Hugh J."/>
            <person name="Lohr M."/>
            <person name="Mayer K."/>
            <person name="Melkozernov A."/>
            <person name="Murata T."/>
            <person name="Nelson D."/>
            <person name="Pils B."/>
            <person name="Prigge M."/>
            <person name="Reiss B."/>
            <person name="Renner T."/>
            <person name="Rombauts S."/>
            <person name="Rushton P."/>
            <person name="Sanderfoot A."/>
            <person name="Schween G."/>
            <person name="Shiu S.-H."/>
            <person name="Stueber K."/>
            <person name="Theodoulou F.L."/>
            <person name="Tu H."/>
            <person name="Van de Peer Y."/>
            <person name="Verrier P.J."/>
            <person name="Waters E."/>
            <person name="Wood A."/>
            <person name="Yang L."/>
            <person name="Cove D."/>
            <person name="Cuming A."/>
            <person name="Hasebe M."/>
            <person name="Lucas S."/>
            <person name="Mishler D.B."/>
            <person name="Reski R."/>
            <person name="Grigoriev I."/>
            <person name="Quatrano R.S."/>
            <person name="Boore J.L."/>
        </authorList>
    </citation>
    <scope>NUCLEOTIDE SEQUENCE [LARGE SCALE GENOMIC DNA]</scope>
    <source>
        <strain evidence="2 3">cv. Gransden 2004</strain>
    </source>
</reference>
<dbReference type="RefSeq" id="XP_073390772.1">
    <property type="nucleotide sequence ID" value="XM_073534671.1"/>
</dbReference>
<dbReference type="RefSeq" id="XP_073390756.1">
    <property type="nucleotide sequence ID" value="XM_073534655.1"/>
</dbReference>
<dbReference type="RefSeq" id="XP_073390776.1">
    <property type="nucleotide sequence ID" value="XM_073534675.1"/>
</dbReference>
<reference evidence="1 3" key="2">
    <citation type="journal article" date="2018" name="Plant J.">
        <title>The Physcomitrella patens chromosome-scale assembly reveals moss genome structure and evolution.</title>
        <authorList>
            <person name="Lang D."/>
            <person name="Ullrich K.K."/>
            <person name="Murat F."/>
            <person name="Fuchs J."/>
            <person name="Jenkins J."/>
            <person name="Haas F.B."/>
            <person name="Piednoel M."/>
            <person name="Gundlach H."/>
            <person name="Van Bel M."/>
            <person name="Meyberg R."/>
            <person name="Vives C."/>
            <person name="Morata J."/>
            <person name="Symeonidi A."/>
            <person name="Hiss M."/>
            <person name="Muchero W."/>
            <person name="Kamisugi Y."/>
            <person name="Saleh O."/>
            <person name="Blanc G."/>
            <person name="Decker E.L."/>
            <person name="van Gessel N."/>
            <person name="Grimwood J."/>
            <person name="Hayes R.D."/>
            <person name="Graham S.W."/>
            <person name="Gunter L.E."/>
            <person name="McDaniel S.F."/>
            <person name="Hoernstein S.N.W."/>
            <person name="Larsson A."/>
            <person name="Li F.W."/>
            <person name="Perroud P.F."/>
            <person name="Phillips J."/>
            <person name="Ranjan P."/>
            <person name="Rokshar D.S."/>
            <person name="Rothfels C.J."/>
            <person name="Schneider L."/>
            <person name="Shu S."/>
            <person name="Stevenson D.W."/>
            <person name="Thummler F."/>
            <person name="Tillich M."/>
            <person name="Villarreal Aguilar J.C."/>
            <person name="Widiez T."/>
            <person name="Wong G.K."/>
            <person name="Wymore A."/>
            <person name="Zhang Y."/>
            <person name="Zimmer A.D."/>
            <person name="Quatrano R.S."/>
            <person name="Mayer K.F.X."/>
            <person name="Goodstein D."/>
            <person name="Casacuberta J.M."/>
            <person name="Vandepoele K."/>
            <person name="Reski R."/>
            <person name="Cuming A.C."/>
            <person name="Tuskan G.A."/>
            <person name="Maumus F."/>
            <person name="Salse J."/>
            <person name="Schmutz J."/>
            <person name="Rensing S.A."/>
        </authorList>
    </citation>
    <scope>NUCLEOTIDE SEQUENCE [LARGE SCALE GENOMIC DNA]</scope>
    <source>
        <strain evidence="2 3">cv. Gransden 2004</strain>
    </source>
</reference>
<dbReference type="RefSeq" id="XP_073390757.1">
    <property type="nucleotide sequence ID" value="XM_073534656.1"/>
</dbReference>
<dbReference type="RefSeq" id="XP_073390762.1">
    <property type="nucleotide sequence ID" value="XM_073534661.1"/>
</dbReference>
<dbReference type="RefSeq" id="XP_073390760.1">
    <property type="nucleotide sequence ID" value="XM_073534659.1"/>
</dbReference>
<dbReference type="RefSeq" id="XP_073390766.1">
    <property type="nucleotide sequence ID" value="XM_073534665.1"/>
</dbReference>
<dbReference type="AlphaFoldDB" id="A0A2K1KE89"/>
<dbReference type="RefSeq" id="XP_073390779.1">
    <property type="nucleotide sequence ID" value="XM_073534678.1"/>
</dbReference>
<dbReference type="RefSeq" id="XP_024379065.1">
    <property type="nucleotide sequence ID" value="XM_024523297.2"/>
</dbReference>
<evidence type="ECO:0000313" key="2">
    <source>
        <dbReference type="EnsemblPlants" id="Pp3c6_3149V3.1"/>
    </source>
</evidence>
<dbReference type="RefSeq" id="XP_073390783.1">
    <property type="nucleotide sequence ID" value="XM_073534682.1"/>
</dbReference>
<dbReference type="RefSeq" id="XP_073390785.1">
    <property type="nucleotide sequence ID" value="XM_073534684.1"/>
</dbReference>
<dbReference type="RefSeq" id="XP_024379066.1">
    <property type="nucleotide sequence ID" value="XM_024523298.2"/>
</dbReference>
<reference evidence="2" key="3">
    <citation type="submission" date="2020-12" db="UniProtKB">
        <authorList>
            <consortium name="EnsemblPlants"/>
        </authorList>
    </citation>
    <scope>IDENTIFICATION</scope>
</reference>
<name>A0A2K1KE89_PHYPA</name>
<keyword evidence="3" id="KW-1185">Reference proteome</keyword>
<dbReference type="Proteomes" id="UP000006727">
    <property type="component" value="Chromosome 6"/>
</dbReference>
<dbReference type="RefSeq" id="XP_073390769.1">
    <property type="nucleotide sequence ID" value="XM_073534668.1"/>
</dbReference>
<dbReference type="RefSeq" id="XP_073390768.1">
    <property type="nucleotide sequence ID" value="XM_073534667.1"/>
</dbReference>
<organism evidence="1">
    <name type="scientific">Physcomitrium patens</name>
    <name type="common">Spreading-leaved earth moss</name>
    <name type="synonym">Physcomitrella patens</name>
    <dbReference type="NCBI Taxonomy" id="3218"/>
    <lineage>
        <taxon>Eukaryota</taxon>
        <taxon>Viridiplantae</taxon>
        <taxon>Streptophyta</taxon>
        <taxon>Embryophyta</taxon>
        <taxon>Bryophyta</taxon>
        <taxon>Bryophytina</taxon>
        <taxon>Bryopsida</taxon>
        <taxon>Funariidae</taxon>
        <taxon>Funariales</taxon>
        <taxon>Funariaceae</taxon>
        <taxon>Physcomitrium</taxon>
    </lineage>
</organism>
<dbReference type="RefSeq" id="XP_024379071.1">
    <property type="nucleotide sequence ID" value="XM_024523303.2"/>
</dbReference>
<dbReference type="RefSeq" id="XP_073390782.1">
    <property type="nucleotide sequence ID" value="XM_073534681.1"/>
</dbReference>
<dbReference type="RefSeq" id="XP_073390767.1">
    <property type="nucleotide sequence ID" value="XM_073534666.1"/>
</dbReference>
<dbReference type="RefSeq" id="XP_073390775.1">
    <property type="nucleotide sequence ID" value="XM_073534674.1"/>
</dbReference>
<dbReference type="RefSeq" id="XP_073390774.1">
    <property type="nucleotide sequence ID" value="XM_073534673.1"/>
</dbReference>
<dbReference type="EMBL" id="ABEU02000006">
    <property type="protein sequence ID" value="PNR52059.1"/>
    <property type="molecule type" value="Genomic_DNA"/>
</dbReference>